<dbReference type="PROSITE" id="PS00012">
    <property type="entry name" value="PHOSPHOPANTETHEINE"/>
    <property type="match status" value="1"/>
</dbReference>
<dbReference type="SUPFAM" id="SSF51735">
    <property type="entry name" value="NAD(P)-binding Rossmann-fold domains"/>
    <property type="match status" value="1"/>
</dbReference>
<dbReference type="InterPro" id="IPR006162">
    <property type="entry name" value="Ppantetheine_attach_site"/>
</dbReference>
<evidence type="ECO:0000256" key="2">
    <source>
        <dbReference type="ARBA" id="ARBA00022553"/>
    </source>
</evidence>
<feature type="region of interest" description="N-terminal hotdog fold" evidence="4">
    <location>
        <begin position="1315"/>
        <end position="1427"/>
    </location>
</feature>
<dbReference type="GO" id="GO:0016746">
    <property type="term" value="F:acyltransferase activity"/>
    <property type="evidence" value="ECO:0007669"/>
    <property type="project" value="UniProtKB-KW"/>
</dbReference>
<dbReference type="InterPro" id="IPR057326">
    <property type="entry name" value="KR_dom"/>
</dbReference>
<dbReference type="Gene3D" id="1.10.1200.10">
    <property type="entry name" value="ACP-like"/>
    <property type="match status" value="2"/>
</dbReference>
<evidence type="ECO:0000259" key="7">
    <source>
        <dbReference type="PROSITE" id="PS52019"/>
    </source>
</evidence>
<dbReference type="SMART" id="SM00822">
    <property type="entry name" value="PKS_KR"/>
    <property type="match status" value="1"/>
</dbReference>
<dbReference type="InterPro" id="IPR018201">
    <property type="entry name" value="Ketoacyl_synth_AS"/>
</dbReference>
<dbReference type="InterPro" id="IPR013968">
    <property type="entry name" value="PKS_KR"/>
</dbReference>
<feature type="region of interest" description="C-terminal hotdog fold" evidence="4">
    <location>
        <begin position="1441"/>
        <end position="1571"/>
    </location>
</feature>
<dbReference type="SMART" id="SM00825">
    <property type="entry name" value="PKS_KS"/>
    <property type="match status" value="1"/>
</dbReference>
<dbReference type="InterPro" id="IPR016039">
    <property type="entry name" value="Thiolase-like"/>
</dbReference>
<keyword evidence="2" id="KW-0597">Phosphoprotein</keyword>
<evidence type="ECO:0000256" key="3">
    <source>
        <dbReference type="ARBA" id="ARBA00022679"/>
    </source>
</evidence>
<evidence type="ECO:0000256" key="1">
    <source>
        <dbReference type="ARBA" id="ARBA00022450"/>
    </source>
</evidence>
<evidence type="ECO:0000259" key="5">
    <source>
        <dbReference type="PROSITE" id="PS50075"/>
    </source>
</evidence>
<protein>
    <submittedName>
        <fullName evidence="8">Acyltransferase domain-containing protein</fullName>
    </submittedName>
</protein>
<dbReference type="SUPFAM" id="SSF53901">
    <property type="entry name" value="Thiolase-like"/>
    <property type="match status" value="1"/>
</dbReference>
<sequence>MGLSNAAEIEAWIIARVAGLCGLDPVAVDAREPFTRHGMDSRGLTGLTGELAEELGRPVSATLVWTHPTPRALAERLAGGAPEHRAPDRAPPASVAGEPIAVVGLSCRLPGGRDPDEFWRLLSAGRDAVVDAPVDRGMTGRGGFLDRIDEFDAAFFDISPREAAHVDPQQRLALELAWEALENAGLPPRGLSSSRTGVFVGAMWGEYTAAPELLGQHSLAGTDPSVIPARISYALGLRGPSLQVNTACSSSLVAVHLAVQSLRDGDCDLALVGGVSLMLDPATTIALRRLGALAPDGRSKAFDARADGYGRGEGGGFVVLKPLSAALADGDPVLSVIRGSAVNNDGASNGLTAPNGLAQQEVLRAAYQRAGIAAADVQYVEAHGTGTELGDPIEASALSEVLCADRPADRPLRLGSVKANIGHLEAAAGMAGLIKVVLAMRHRALPPSVAFEHPNPHIPFEEWGLRVQRDLEEWTGDADGRLVAGVSAFGFGGTNCHLVLEGGQDRAMRLVTLAADTEDELRRRARELDFGQGTGRFRLALSVREDEDLGAGAEAFLSGTVRPGVAWGEVTGPPPRVVFAYGGQGSQWPGMAADLLREPVFRRALARCDEVVGPRVGRSLRTLLASREDDWLADTAVAQPAIFAMQVALTELARSRGIEPHAVVGASMGEVAAAHVAGALDLETAATLMCERSRVARGLSGSGAMAVLEMPVADVEAVLHGNEDRVWVAGVAGPRSTVISGDRVAVREVMDKVAARGIRCGAIRVDYASHSPYVEPILPEFRAALAAVRPQPCRIPFFSAVTGGLMPGELLDVEHWVRTERDPWRLSTAVEALLADGYTAFVDMDPHAVLLGPLEQAVSESGKDAVVLASARRGERGGTALVDALGSLYARGASLPVPRENRPELLVLSGRTEAALRESASAVAEWLVANENSALDDVCHTLGARRSHQEYRLSVTADSHTAMADALRTVPMRRSWAENAVFVFSGQGTQWVGMGRALLADEPAFRDAVSACDELFTPLAGWSLLDALTTSELTDTAVAQPLIFAIQVGLVDLLRQRGVSPAAVIGHSVGEVAAAYAAGVLSLADAVHVVFHRGRVMSRTAGLGGMVSVALPEEVARELPGVRAGHLDVAAVNDPGSVVLSGERQALATLGVPARELRVDHAFHSHQMDPVLDELARELREITPRPATIPLYSTVGGDRFDADHWVRNVRGTVRFADAVDAAIAAGYRLFVEIGPHPALSDNIEQCLVAQGQTGNAVGTLRRGHDDREAVSRALGELYTHGLHVDFGDGRLIDLPGYPWQRVRHWRPVGRGAVGHPLLGTRTSSSIDAGTHFWQRELNGSSYLGDLSVVGEKVLPAAAYMEMALSCRDETDTVTDMVFEQLLSFEGGSTPTTQVVLTGDSVVRVSSQQGDTWVRHAVAKLGASAEAVVPQDNPEVIVGRCATRISGVEHYLRLAEQGVEFGEGLRGVREIHLGDGEAVARVEAPFDEPGYRLHPVLLDSCLQVAAALSGAPVLVSVERLTLHRNGLTGGWAHAVSRVDSPLIDLRLLADDGEVLVEVMGLRLESMPDKDDRLHTVEWRRHEHHPAAAVGGTWLVLDDEDGIGKALAERLRANGADCVDSLDDLAAPPTGVVWPYDAHSDVLDLVNAISRRGWRDTPRLWLVTRDAQKDVMRPEQATVWGLGRTIALRHPEFDCTRLDITGDDVELLVRELAAASDETEVVLRPDGRYVARIVRVNNAVGRHGGLTSRPDATYLVVGVDKALIESGHVVTEYNGEPLKGILCTERAWELHELSLNHDLDFFVMLSSGASLLGDGGDAETGAFHDALARYRRNLGLPALSLGGDHAVVSGVLPTAPAQLTVVDLDVRQWTESHPGAAGAPLLSELPREAPRGGGEVREILLATAAQRRQIVLEDHIVEQLALTLHQEPSTVDRSTPFRSLGLESLMAVELRNRLEAGVGVRLSVALLFTYSTVTELAGYLLAEMDLEPAPPQEDEWSALAEDLDRMSDAEVEALLLESIRSVEEGPHP</sequence>
<name>A0ABV5ZXP2_9PSEU</name>
<organism evidence="8 9">
    <name type="scientific">Allokutzneria oryzae</name>
    <dbReference type="NCBI Taxonomy" id="1378989"/>
    <lineage>
        <taxon>Bacteria</taxon>
        <taxon>Bacillati</taxon>
        <taxon>Actinomycetota</taxon>
        <taxon>Actinomycetes</taxon>
        <taxon>Pseudonocardiales</taxon>
        <taxon>Pseudonocardiaceae</taxon>
        <taxon>Allokutzneria</taxon>
    </lineage>
</organism>
<dbReference type="PROSITE" id="PS00606">
    <property type="entry name" value="KS3_1"/>
    <property type="match status" value="1"/>
</dbReference>
<dbReference type="SUPFAM" id="SSF52151">
    <property type="entry name" value="FabD/lysophospholipase-like"/>
    <property type="match status" value="2"/>
</dbReference>
<dbReference type="SUPFAM" id="SSF47336">
    <property type="entry name" value="ACP-like"/>
    <property type="match status" value="2"/>
</dbReference>
<dbReference type="Pfam" id="PF14765">
    <property type="entry name" value="PS-DH"/>
    <property type="match status" value="1"/>
</dbReference>
<dbReference type="InterPro" id="IPR020841">
    <property type="entry name" value="PKS_Beta-ketoAc_synthase_dom"/>
</dbReference>
<dbReference type="PANTHER" id="PTHR43775:SF37">
    <property type="entry name" value="SI:DKEY-61P9.11"/>
    <property type="match status" value="1"/>
</dbReference>
<dbReference type="Gene3D" id="3.10.129.110">
    <property type="entry name" value="Polyketide synthase dehydratase"/>
    <property type="match status" value="1"/>
</dbReference>
<evidence type="ECO:0000259" key="6">
    <source>
        <dbReference type="PROSITE" id="PS52004"/>
    </source>
</evidence>
<dbReference type="InterPro" id="IPR014043">
    <property type="entry name" value="Acyl_transferase_dom"/>
</dbReference>
<dbReference type="EMBL" id="JBHLZU010000014">
    <property type="protein sequence ID" value="MFB9905679.1"/>
    <property type="molecule type" value="Genomic_DNA"/>
</dbReference>
<dbReference type="Pfam" id="PF22621">
    <property type="entry name" value="CurL-like_PKS_C"/>
    <property type="match status" value="1"/>
</dbReference>
<dbReference type="InterPro" id="IPR016036">
    <property type="entry name" value="Malonyl_transacylase_ACP-bd"/>
</dbReference>
<keyword evidence="8" id="KW-0012">Acyltransferase</keyword>
<proteinExistence type="predicted"/>
<dbReference type="InterPro" id="IPR014031">
    <property type="entry name" value="Ketoacyl_synth_C"/>
</dbReference>
<dbReference type="InterPro" id="IPR020807">
    <property type="entry name" value="PKS_DH"/>
</dbReference>
<dbReference type="InterPro" id="IPR032821">
    <property type="entry name" value="PKS_assoc"/>
</dbReference>
<dbReference type="Gene3D" id="3.30.70.3290">
    <property type="match status" value="2"/>
</dbReference>
<comment type="caution">
    <text evidence="8">The sequence shown here is derived from an EMBL/GenBank/DDBJ whole genome shotgun (WGS) entry which is preliminary data.</text>
</comment>
<dbReference type="Pfam" id="PF00109">
    <property type="entry name" value="ketoacyl-synt"/>
    <property type="match status" value="1"/>
</dbReference>
<dbReference type="InterPro" id="IPR016035">
    <property type="entry name" value="Acyl_Trfase/lysoPLipase"/>
</dbReference>
<dbReference type="InterPro" id="IPR001227">
    <property type="entry name" value="Ac_transferase_dom_sf"/>
</dbReference>
<dbReference type="InterPro" id="IPR049900">
    <property type="entry name" value="PKS_mFAS_DH"/>
</dbReference>
<dbReference type="Pfam" id="PF21089">
    <property type="entry name" value="PKS_DH_N"/>
    <property type="match status" value="1"/>
</dbReference>
<feature type="domain" description="Carrier" evidence="5">
    <location>
        <begin position="4"/>
        <end position="81"/>
    </location>
</feature>
<dbReference type="Pfam" id="PF00550">
    <property type="entry name" value="PP-binding"/>
    <property type="match status" value="2"/>
</dbReference>
<dbReference type="Pfam" id="PF00698">
    <property type="entry name" value="Acyl_transf_1"/>
    <property type="match status" value="2"/>
</dbReference>
<dbReference type="Pfam" id="PF16197">
    <property type="entry name" value="KAsynt_C_assoc"/>
    <property type="match status" value="1"/>
</dbReference>
<dbReference type="Gene3D" id="3.40.47.10">
    <property type="match status" value="1"/>
</dbReference>
<dbReference type="InterPro" id="IPR036736">
    <property type="entry name" value="ACP-like_sf"/>
</dbReference>
<dbReference type="InterPro" id="IPR009081">
    <property type="entry name" value="PP-bd_ACP"/>
</dbReference>
<dbReference type="PANTHER" id="PTHR43775">
    <property type="entry name" value="FATTY ACID SYNTHASE"/>
    <property type="match status" value="1"/>
</dbReference>
<dbReference type="InterPro" id="IPR020806">
    <property type="entry name" value="PKS_PP-bd"/>
</dbReference>
<feature type="domain" description="Ketosynthase family 3 (KS3)" evidence="6">
    <location>
        <begin position="97"/>
        <end position="502"/>
    </location>
</feature>
<dbReference type="CDD" id="cd00833">
    <property type="entry name" value="PKS"/>
    <property type="match status" value="1"/>
</dbReference>
<dbReference type="SUPFAM" id="SSF55048">
    <property type="entry name" value="Probable ACP-binding domain of malonyl-CoA ACP transacylase"/>
    <property type="match status" value="2"/>
</dbReference>
<dbReference type="SMART" id="SM01294">
    <property type="entry name" value="PKS_PP_betabranch"/>
    <property type="match status" value="1"/>
</dbReference>
<dbReference type="Pfam" id="PF08659">
    <property type="entry name" value="KR"/>
    <property type="match status" value="1"/>
</dbReference>
<dbReference type="PROSITE" id="PS52004">
    <property type="entry name" value="KS3_2"/>
    <property type="match status" value="1"/>
</dbReference>
<dbReference type="PROSITE" id="PS52019">
    <property type="entry name" value="PKS_MFAS_DH"/>
    <property type="match status" value="1"/>
</dbReference>
<feature type="domain" description="PKS/mFAS DH" evidence="7">
    <location>
        <begin position="1315"/>
        <end position="1571"/>
    </location>
</feature>
<dbReference type="Gene3D" id="3.40.50.720">
    <property type="entry name" value="NAD(P)-binding Rossmann-like Domain"/>
    <property type="match status" value="2"/>
</dbReference>
<feature type="domain" description="Carrier" evidence="5">
    <location>
        <begin position="1904"/>
        <end position="1982"/>
    </location>
</feature>
<dbReference type="SMART" id="SM00826">
    <property type="entry name" value="PKS_DH"/>
    <property type="match status" value="1"/>
</dbReference>
<comment type="caution">
    <text evidence="4">Lacks conserved residue(s) required for the propagation of feature annotation.</text>
</comment>
<evidence type="ECO:0000313" key="9">
    <source>
        <dbReference type="Proteomes" id="UP001589693"/>
    </source>
</evidence>
<keyword evidence="3" id="KW-0808">Transferase</keyword>
<accession>A0ABV5ZXP2</accession>
<evidence type="ECO:0000256" key="4">
    <source>
        <dbReference type="PROSITE-ProRule" id="PRU01363"/>
    </source>
</evidence>
<dbReference type="InterPro" id="IPR014030">
    <property type="entry name" value="Ketoacyl_synth_N"/>
</dbReference>
<dbReference type="PROSITE" id="PS50075">
    <property type="entry name" value="CARRIER"/>
    <property type="match status" value="2"/>
</dbReference>
<dbReference type="SMART" id="SM00823">
    <property type="entry name" value="PKS_PP"/>
    <property type="match status" value="2"/>
</dbReference>
<dbReference type="InterPro" id="IPR036291">
    <property type="entry name" value="NAD(P)-bd_dom_sf"/>
</dbReference>
<dbReference type="Pfam" id="PF02801">
    <property type="entry name" value="Ketoacyl-synt_C"/>
    <property type="match status" value="1"/>
</dbReference>
<dbReference type="InterPro" id="IPR049551">
    <property type="entry name" value="PKS_DH_C"/>
</dbReference>
<gene>
    <name evidence="8" type="ORF">ACFFQA_17230</name>
</gene>
<reference evidence="8 9" key="1">
    <citation type="submission" date="2024-09" db="EMBL/GenBank/DDBJ databases">
        <authorList>
            <person name="Sun Q."/>
            <person name="Mori K."/>
        </authorList>
    </citation>
    <scope>NUCLEOTIDE SEQUENCE [LARGE SCALE GENOMIC DNA]</scope>
    <source>
        <strain evidence="8 9">TBRC 7907</strain>
    </source>
</reference>
<dbReference type="InterPro" id="IPR050091">
    <property type="entry name" value="PKS_NRPS_Biosynth_Enz"/>
</dbReference>
<dbReference type="InterPro" id="IPR049552">
    <property type="entry name" value="PKS_DH_N"/>
</dbReference>
<dbReference type="RefSeq" id="WP_377852981.1">
    <property type="nucleotide sequence ID" value="NZ_JBHLZU010000014.1"/>
</dbReference>
<dbReference type="Proteomes" id="UP001589693">
    <property type="component" value="Unassembled WGS sequence"/>
</dbReference>
<dbReference type="Gene3D" id="3.40.366.10">
    <property type="entry name" value="Malonyl-Coenzyme A Acyl Carrier Protein, domain 2"/>
    <property type="match status" value="2"/>
</dbReference>
<dbReference type="SMART" id="SM00827">
    <property type="entry name" value="PKS_AT"/>
    <property type="match status" value="2"/>
</dbReference>
<evidence type="ECO:0000313" key="8">
    <source>
        <dbReference type="EMBL" id="MFB9905679.1"/>
    </source>
</evidence>
<dbReference type="InterPro" id="IPR042104">
    <property type="entry name" value="PKS_dehydratase_sf"/>
</dbReference>
<keyword evidence="9" id="KW-1185">Reference proteome</keyword>
<keyword evidence="1" id="KW-0596">Phosphopantetheine</keyword>